<accession>A0A7W7IK77</accession>
<reference evidence="2 3" key="2">
    <citation type="submission" date="2020-08" db="EMBL/GenBank/DDBJ databases">
        <title>Sequencing the genomes of 1000 actinobacteria strains.</title>
        <authorList>
            <person name="Klenk H.-P."/>
        </authorList>
    </citation>
    <scope>NUCLEOTIDE SEQUENCE [LARGE SCALE GENOMIC DNA]</scope>
    <source>
        <strain evidence="2 3">DSM 44772</strain>
    </source>
</reference>
<proteinExistence type="predicted"/>
<dbReference type="RefSeq" id="WP_184889662.1">
    <property type="nucleotide sequence ID" value="NZ_BAAAHD010000065.1"/>
</dbReference>
<gene>
    <name evidence="2" type="ORF">F4557_006988</name>
    <name evidence="1" type="ORF">GCM10009546_57100</name>
</gene>
<evidence type="ECO:0000313" key="2">
    <source>
        <dbReference type="EMBL" id="MBB4778570.1"/>
    </source>
</evidence>
<evidence type="ECO:0000313" key="4">
    <source>
        <dbReference type="Proteomes" id="UP001501427"/>
    </source>
</evidence>
<sequence length="98" mass="10812">MSGTVPEVWIEAGGGQDMVRADMIVVLRLDETGRLTAQLRDEARVSVTLLEGSADPRPPDDFHRRLIRTVAELGRTGGAQLVRARHDGDGWHWVSEPV</sequence>
<dbReference type="AlphaFoldDB" id="A0A7W7IK77"/>
<comment type="caution">
    <text evidence="2">The sequence shown here is derived from an EMBL/GenBank/DDBJ whole genome shotgun (WGS) entry which is preliminary data.</text>
</comment>
<evidence type="ECO:0000313" key="3">
    <source>
        <dbReference type="Proteomes" id="UP000549343"/>
    </source>
</evidence>
<name>A0A7W7IK77_9ACTN</name>
<keyword evidence="4" id="KW-1185">Reference proteome</keyword>
<dbReference type="Proteomes" id="UP001501427">
    <property type="component" value="Unassembled WGS sequence"/>
</dbReference>
<dbReference type="EMBL" id="BAAAHD010000065">
    <property type="protein sequence ID" value="GAA0587332.1"/>
    <property type="molecule type" value="Genomic_DNA"/>
</dbReference>
<dbReference type="Proteomes" id="UP000549343">
    <property type="component" value="Unassembled WGS sequence"/>
</dbReference>
<protein>
    <submittedName>
        <fullName evidence="2">Uncharacterized protein</fullName>
    </submittedName>
</protein>
<reference evidence="1 4" key="1">
    <citation type="journal article" date="2019" name="Int. J. Syst. Evol. Microbiol.">
        <title>The Global Catalogue of Microorganisms (GCM) 10K type strain sequencing project: providing services to taxonomists for standard genome sequencing and annotation.</title>
        <authorList>
            <consortium name="The Broad Institute Genomics Platform"/>
            <consortium name="The Broad Institute Genome Sequencing Center for Infectious Disease"/>
            <person name="Wu L."/>
            <person name="Ma J."/>
        </authorList>
    </citation>
    <scope>NUCLEOTIDE SEQUENCE [LARGE SCALE GENOMIC DNA]</scope>
    <source>
        <strain evidence="1 4">JCM 10667</strain>
    </source>
</reference>
<dbReference type="EMBL" id="JACHMV010000001">
    <property type="protein sequence ID" value="MBB4778570.1"/>
    <property type="molecule type" value="Genomic_DNA"/>
</dbReference>
<reference evidence="1" key="3">
    <citation type="submission" date="2023-12" db="EMBL/GenBank/DDBJ databases">
        <authorList>
            <person name="Sun Q."/>
            <person name="Inoue M."/>
        </authorList>
    </citation>
    <scope>NUCLEOTIDE SEQUENCE</scope>
    <source>
        <strain evidence="1">JCM 10667</strain>
    </source>
</reference>
<evidence type="ECO:0000313" key="1">
    <source>
        <dbReference type="EMBL" id="GAA0587332.1"/>
    </source>
</evidence>
<organism evidence="2 3">
    <name type="scientific">Actinomadura livida</name>
    <dbReference type="NCBI Taxonomy" id="79909"/>
    <lineage>
        <taxon>Bacteria</taxon>
        <taxon>Bacillati</taxon>
        <taxon>Actinomycetota</taxon>
        <taxon>Actinomycetes</taxon>
        <taxon>Streptosporangiales</taxon>
        <taxon>Thermomonosporaceae</taxon>
        <taxon>Actinomadura</taxon>
    </lineage>
</organism>